<name>A0A9W9KJ85_9EURO</name>
<evidence type="ECO:0000256" key="1">
    <source>
        <dbReference type="SAM" id="Phobius"/>
    </source>
</evidence>
<feature type="transmembrane region" description="Helical" evidence="1">
    <location>
        <begin position="45"/>
        <end position="63"/>
    </location>
</feature>
<keyword evidence="1" id="KW-1133">Transmembrane helix</keyword>
<keyword evidence="1" id="KW-0472">Membrane</keyword>
<organism evidence="2 3">
    <name type="scientific">Penicillium angulare</name>
    <dbReference type="NCBI Taxonomy" id="116970"/>
    <lineage>
        <taxon>Eukaryota</taxon>
        <taxon>Fungi</taxon>
        <taxon>Dikarya</taxon>
        <taxon>Ascomycota</taxon>
        <taxon>Pezizomycotina</taxon>
        <taxon>Eurotiomycetes</taxon>
        <taxon>Eurotiomycetidae</taxon>
        <taxon>Eurotiales</taxon>
        <taxon>Aspergillaceae</taxon>
        <taxon>Penicillium</taxon>
    </lineage>
</organism>
<gene>
    <name evidence="2" type="ORF">N7456_004073</name>
</gene>
<dbReference type="OrthoDB" id="5422688at2759"/>
<keyword evidence="3" id="KW-1185">Reference proteome</keyword>
<sequence>MYPWHHALSAWAKGAGFQIDALGLVTLLGVEEMDRSIGRLMPSVYFDYLPLLGAFVVAGNRFTERKLGYALYNISAGIVTTELSGWFSRWLRAQEFHKIRSKVTWELADRPPRRKSFSVGLLLVSVPLHGMLLALTVLAADWWGFANVVAMIVSVVVRRVQVAENQAGIDENIRLAEEEAKERLAKYEHMKGLKQTHQRDGRINTDVRVPKRPTDFDPVKIILVTEESKVLTLAAPAFIIKPAFTAAPRITNPRFYLICRIFGWVAFAVHVISIGMAALYTQICTVVLMIMATVLTAYKVGCEDSQLEITTKGNRSGEDERSEEWSCWVTSRLKATISSYPVEYAEWEPVHEPSVEILKTQKVEETISSWPWSRTSTTTADLESSAPIKNARVVQERRQDLFAWLDLTPEEDERMVAWHMIPHSQEWKEAYLEKKEIHRQRTKALKNPAKPT</sequence>
<dbReference type="EMBL" id="JAPQKH010000003">
    <property type="protein sequence ID" value="KAJ5107398.1"/>
    <property type="molecule type" value="Genomic_DNA"/>
</dbReference>
<dbReference type="Proteomes" id="UP001149165">
    <property type="component" value="Unassembled WGS sequence"/>
</dbReference>
<accession>A0A9W9KJ85</accession>
<dbReference type="AlphaFoldDB" id="A0A9W9KJ85"/>
<protein>
    <submittedName>
        <fullName evidence="2">Uncharacterized protein</fullName>
    </submittedName>
</protein>
<evidence type="ECO:0000313" key="3">
    <source>
        <dbReference type="Proteomes" id="UP001149165"/>
    </source>
</evidence>
<feature type="transmembrane region" description="Helical" evidence="1">
    <location>
        <begin position="117"/>
        <end position="136"/>
    </location>
</feature>
<evidence type="ECO:0000313" key="2">
    <source>
        <dbReference type="EMBL" id="KAJ5107398.1"/>
    </source>
</evidence>
<feature type="transmembrane region" description="Helical" evidence="1">
    <location>
        <begin position="142"/>
        <end position="160"/>
    </location>
</feature>
<reference evidence="2" key="2">
    <citation type="journal article" date="2023" name="IMA Fungus">
        <title>Comparative genomic study of the Penicillium genus elucidates a diverse pangenome and 15 lateral gene transfer events.</title>
        <authorList>
            <person name="Petersen C."/>
            <person name="Sorensen T."/>
            <person name="Nielsen M.R."/>
            <person name="Sondergaard T.E."/>
            <person name="Sorensen J.L."/>
            <person name="Fitzpatrick D.A."/>
            <person name="Frisvad J.C."/>
            <person name="Nielsen K.L."/>
        </authorList>
    </citation>
    <scope>NUCLEOTIDE SEQUENCE</scope>
    <source>
        <strain evidence="2">IBT 30069</strain>
    </source>
</reference>
<reference evidence="2" key="1">
    <citation type="submission" date="2022-11" db="EMBL/GenBank/DDBJ databases">
        <authorList>
            <person name="Petersen C."/>
        </authorList>
    </citation>
    <scope>NUCLEOTIDE SEQUENCE</scope>
    <source>
        <strain evidence="2">IBT 30069</strain>
    </source>
</reference>
<feature type="transmembrane region" description="Helical" evidence="1">
    <location>
        <begin position="255"/>
        <end position="273"/>
    </location>
</feature>
<comment type="caution">
    <text evidence="2">The sequence shown here is derived from an EMBL/GenBank/DDBJ whole genome shotgun (WGS) entry which is preliminary data.</text>
</comment>
<keyword evidence="1" id="KW-0812">Transmembrane</keyword>
<proteinExistence type="predicted"/>